<dbReference type="InterPro" id="IPR040576">
    <property type="entry name" value="DLP_helical"/>
</dbReference>
<protein>
    <recommendedName>
        <fullName evidence="7">G domain-containing protein</fullName>
    </recommendedName>
</protein>
<accession>A0A138AVN4</accession>
<evidence type="ECO:0000259" key="4">
    <source>
        <dbReference type="Pfam" id="PF18709"/>
    </source>
</evidence>
<evidence type="ECO:0000313" key="6">
    <source>
        <dbReference type="Proteomes" id="UP000070258"/>
    </source>
</evidence>
<dbReference type="Gene3D" id="3.40.50.300">
    <property type="entry name" value="P-loop containing nucleotide triphosphate hydrolases"/>
    <property type="match status" value="2"/>
</dbReference>
<dbReference type="InterPro" id="IPR006073">
    <property type="entry name" value="GTP-bd"/>
</dbReference>
<dbReference type="Pfam" id="PF18709">
    <property type="entry name" value="DLP_helical"/>
    <property type="match status" value="1"/>
</dbReference>
<dbReference type="GO" id="GO:0005525">
    <property type="term" value="F:GTP binding"/>
    <property type="evidence" value="ECO:0007669"/>
    <property type="project" value="InterPro"/>
</dbReference>
<evidence type="ECO:0008006" key="7">
    <source>
        <dbReference type="Google" id="ProtNLM"/>
    </source>
</evidence>
<feature type="domain" description="Dynamin-like helical" evidence="4">
    <location>
        <begin position="1130"/>
        <end position="1208"/>
    </location>
</feature>
<proteinExistence type="predicted"/>
<reference evidence="6" key="1">
    <citation type="submission" date="2016-02" db="EMBL/GenBank/DDBJ databases">
        <authorList>
            <person name="Wen L."/>
            <person name="He K."/>
            <person name="Yang H."/>
        </authorList>
    </citation>
    <scope>NUCLEOTIDE SEQUENCE [LARGE SCALE GENOMIC DNA]</scope>
    <source>
        <strain evidence="6">JCM 15929</strain>
    </source>
</reference>
<dbReference type="GO" id="GO:0030488">
    <property type="term" value="P:tRNA methylation"/>
    <property type="evidence" value="ECO:0007669"/>
    <property type="project" value="TreeGrafter"/>
</dbReference>
<dbReference type="STRING" id="239498.AXK60_00810"/>
<dbReference type="InterPro" id="IPR027417">
    <property type="entry name" value="P-loop_NTPase"/>
</dbReference>
<feature type="domain" description="G" evidence="3">
    <location>
        <begin position="746"/>
        <end position="828"/>
    </location>
</feature>
<sequence>MVNSRLESAVDAAVLQAETERDELRDVVAGIRSAIESVQTPGKSEGSELRRILSEFSQVSDGLIGDPAQSETFNIAFFGRTGAGKSTLLSILGCLDGARVSDGHSDFTTEVTPVAWNKCQLWDTPGINGWGRPEVDEQSEVSSKDSARERRSTLEGRARRAVEKADLVLLCFDSQSQQASEFGKIAAWVQEFGKPVIAVLNVRNPRWRHSRRLVGVAARKTLSRAVAEHAGNIRTELDRIGLTGTPIVAYHAQRALFARASEPYSGPAADSLAVEREQFGSDYLLASSNFPALEQLIVSAIAHGAADLRRTSMRDGLRGAADRASAELAVMVTDAEDRIALADVTAMKLIDVLGYPEEENRTDLLGVSAPILRDAEEARGGPYLGTASGSIDRFFERLVEKHLAAPRQMVLNEVEILVSENLRNGDDTTAEDIRDVYERHREDLTTAVAEMWAAAGAFLNRRVSVVLAQGDEDVALGSAAGARRDGGLKGVFGRVLSIVGIGASAAGGVLVLPAVTNFWNPAGWVSGTAVIGLNAVGAAAGALGGKLSADGQKDGARHRSRALQEVRDAVNESFDTVEADLRRGFHDQKWRAAAPHLIEALEQVVNLNRYAQSVPAANVAIARSRDRIRRSPEPGEVIDGAVAEVVASRRRKSTRSLTAADVWLGEDWIEATDVAVVETRAEVLDHLATTRANDRKRLDRFIARAWTPVDQVGLDKWLSRIDAMVDDETKDRVENIFAVFDGVPSVVVVGDYSAGKSSLVKRLLAEVGATEPRALRISGAVATDTVQVCDAGHFRIVDSPGFQSGRAHHDSIALAATVSAALVVVVLHVNLMIGDTGLLESIVAGTELTVGKGRRVLFLVNRADELGADPTIAPEDFARLKDLKAAELRGALASLSVEIDDLQVHLVAGDPFGQYADQATVVRADFDENRTWDGVDPLKNALLGFSRGAARSGAIRGAIDEACAILARRGQVVDDRSRELEQESDVTEDLMRALTAAEKEARTLEESVRERIAKAVRRRTDSTIDEIRKIAPGDGSGLKDAVDGWLDEPFWRDLERLFDVIGTESQRLVEEHSSAIRRELEFTRIEFAGMRPAGAVDGAVGAPGGQGGGAAAAGSSAFRLSAGLAKTLGNRDAVYAIGKAIGVKFRPWGAVNAGRAVGKVAPILSFVAAGLETYKLHADSVAANKMRQAKADAEERLHASSAELVESVMRGDEERPGPGAVLSDFAATVRALREEIRAAHSDSAALWGALRAERLHISELLSDAAELTLIQNVED</sequence>
<comment type="caution">
    <text evidence="5">The sequence shown here is derived from an EMBL/GenBank/DDBJ whole genome shotgun (WGS) entry which is preliminary data.</text>
</comment>
<dbReference type="PANTHER" id="PTHR42714:SF2">
    <property type="entry name" value="TRNA MODIFICATION GTPASE GTPBP3, MITOCHONDRIAL"/>
    <property type="match status" value="1"/>
</dbReference>
<feature type="coiled-coil region" evidence="1">
    <location>
        <begin position="980"/>
        <end position="1014"/>
    </location>
</feature>
<feature type="compositionally biased region" description="Basic and acidic residues" evidence="2">
    <location>
        <begin position="142"/>
        <end position="155"/>
    </location>
</feature>
<evidence type="ECO:0000256" key="1">
    <source>
        <dbReference type="SAM" id="Coils"/>
    </source>
</evidence>
<dbReference type="EMBL" id="LSRF01000001">
    <property type="protein sequence ID" value="KXP14484.1"/>
    <property type="molecule type" value="Genomic_DNA"/>
</dbReference>
<dbReference type="Pfam" id="PF01926">
    <property type="entry name" value="MMR_HSR1"/>
    <property type="match status" value="2"/>
</dbReference>
<evidence type="ECO:0000256" key="2">
    <source>
        <dbReference type="SAM" id="MobiDB-lite"/>
    </source>
</evidence>
<dbReference type="SUPFAM" id="SSF52540">
    <property type="entry name" value="P-loop containing nucleoside triphosphate hydrolases"/>
    <property type="match status" value="2"/>
</dbReference>
<dbReference type="PANTHER" id="PTHR42714">
    <property type="entry name" value="TRNA MODIFICATION GTPASE GTPBP3"/>
    <property type="match status" value="1"/>
</dbReference>
<feature type="region of interest" description="Disordered" evidence="2">
    <location>
        <begin position="129"/>
        <end position="155"/>
    </location>
</feature>
<dbReference type="GO" id="GO:0005829">
    <property type="term" value="C:cytosol"/>
    <property type="evidence" value="ECO:0007669"/>
    <property type="project" value="TreeGrafter"/>
</dbReference>
<gene>
    <name evidence="5" type="ORF">AXK60_00810</name>
</gene>
<dbReference type="OrthoDB" id="6197209at2"/>
<name>A0A138AVN4_9ACTN</name>
<dbReference type="Proteomes" id="UP000070258">
    <property type="component" value="Unassembled WGS sequence"/>
</dbReference>
<keyword evidence="1" id="KW-0175">Coiled coil</keyword>
<feature type="domain" description="G" evidence="3">
    <location>
        <begin position="75"/>
        <end position="201"/>
    </location>
</feature>
<dbReference type="RefSeq" id="WP_068569099.1">
    <property type="nucleotide sequence ID" value="NZ_LSRF01000001.1"/>
</dbReference>
<dbReference type="GO" id="GO:0002098">
    <property type="term" value="P:tRNA wobble uridine modification"/>
    <property type="evidence" value="ECO:0007669"/>
    <property type="project" value="TreeGrafter"/>
</dbReference>
<evidence type="ECO:0000313" key="5">
    <source>
        <dbReference type="EMBL" id="KXP14484.1"/>
    </source>
</evidence>
<dbReference type="AlphaFoldDB" id="A0A138AVN4"/>
<evidence type="ECO:0000259" key="3">
    <source>
        <dbReference type="Pfam" id="PF01926"/>
    </source>
</evidence>
<organism evidence="5 6">
    <name type="scientific">Tsukamurella pseudospumae</name>
    <dbReference type="NCBI Taxonomy" id="239498"/>
    <lineage>
        <taxon>Bacteria</taxon>
        <taxon>Bacillati</taxon>
        <taxon>Actinomycetota</taxon>
        <taxon>Actinomycetes</taxon>
        <taxon>Mycobacteriales</taxon>
        <taxon>Tsukamurellaceae</taxon>
        <taxon>Tsukamurella</taxon>
    </lineage>
</organism>